<name>A0A6G4A301_9BACL</name>
<protein>
    <submittedName>
        <fullName evidence="1">Uncharacterized protein</fullName>
    </submittedName>
</protein>
<organism evidence="1">
    <name type="scientific">Paenibacillus sp. SYP-B3998</name>
    <dbReference type="NCBI Taxonomy" id="2678564"/>
    <lineage>
        <taxon>Bacteria</taxon>
        <taxon>Bacillati</taxon>
        <taxon>Bacillota</taxon>
        <taxon>Bacilli</taxon>
        <taxon>Bacillales</taxon>
        <taxon>Paenibacillaceae</taxon>
        <taxon>Paenibacillus</taxon>
    </lineage>
</organism>
<sequence>MNESEYILVSGSTVAAQQFIQYLKFKAMPFVVLTNNDKEREQMNKIGVEHMIEVDTSDHETWALPPYEIGKVFIFEKSLTLCCRYLKMSRKWTIKPIYVITTSDKPRMVYKGLGADFVVYSNTGNVVFLLN</sequence>
<dbReference type="RefSeq" id="WP_163950851.1">
    <property type="nucleotide sequence ID" value="NZ_JAAIKC010000008.1"/>
</dbReference>
<proteinExistence type="predicted"/>
<evidence type="ECO:0000313" key="1">
    <source>
        <dbReference type="EMBL" id="NEW08314.1"/>
    </source>
</evidence>
<accession>A0A6G4A301</accession>
<dbReference type="AlphaFoldDB" id="A0A6G4A301"/>
<dbReference type="EMBL" id="JAAIKC010000008">
    <property type="protein sequence ID" value="NEW08314.1"/>
    <property type="molecule type" value="Genomic_DNA"/>
</dbReference>
<comment type="caution">
    <text evidence="1">The sequence shown here is derived from an EMBL/GenBank/DDBJ whole genome shotgun (WGS) entry which is preliminary data.</text>
</comment>
<gene>
    <name evidence="1" type="ORF">GK047_20130</name>
</gene>
<reference evidence="1" key="1">
    <citation type="submission" date="2020-02" db="EMBL/GenBank/DDBJ databases">
        <authorList>
            <person name="Shen X.-R."/>
            <person name="Zhang Y.-X."/>
        </authorList>
    </citation>
    <scope>NUCLEOTIDE SEQUENCE</scope>
    <source>
        <strain evidence="1">SYP-B3998</strain>
    </source>
</reference>